<organism evidence="1 2">
    <name type="scientific">Astrephomene gubernaculifera</name>
    <dbReference type="NCBI Taxonomy" id="47775"/>
    <lineage>
        <taxon>Eukaryota</taxon>
        <taxon>Viridiplantae</taxon>
        <taxon>Chlorophyta</taxon>
        <taxon>core chlorophytes</taxon>
        <taxon>Chlorophyceae</taxon>
        <taxon>CS clade</taxon>
        <taxon>Chlamydomonadales</taxon>
        <taxon>Astrephomenaceae</taxon>
        <taxon>Astrephomene</taxon>
    </lineage>
</organism>
<sequence>DVISLAINLARESAAVKAVASHLGREANKACYMLVTWMSLKEAGEEVKYKGYKAVIPAQMAPSDVMRMEFRPVAVHQAPESAGDCLALQHWQAACSSGTEHL</sequence>
<protein>
    <submittedName>
        <fullName evidence="1">Uncharacterized protein</fullName>
    </submittedName>
</protein>
<comment type="caution">
    <text evidence="1">The sequence shown here is derived from an EMBL/GenBank/DDBJ whole genome shotgun (WGS) entry which is preliminary data.</text>
</comment>
<evidence type="ECO:0000313" key="2">
    <source>
        <dbReference type="Proteomes" id="UP001054857"/>
    </source>
</evidence>
<dbReference type="EMBL" id="BMAR01000005">
    <property type="protein sequence ID" value="GFR43140.1"/>
    <property type="molecule type" value="Genomic_DNA"/>
</dbReference>
<name>A0AAD3DJR3_9CHLO</name>
<dbReference type="Proteomes" id="UP001054857">
    <property type="component" value="Unassembled WGS sequence"/>
</dbReference>
<evidence type="ECO:0000313" key="1">
    <source>
        <dbReference type="EMBL" id="GFR43140.1"/>
    </source>
</evidence>
<proteinExistence type="predicted"/>
<accession>A0AAD3DJR3</accession>
<gene>
    <name evidence="1" type="ORF">Agub_g4161</name>
</gene>
<feature type="non-terminal residue" evidence="1">
    <location>
        <position position="102"/>
    </location>
</feature>
<keyword evidence="2" id="KW-1185">Reference proteome</keyword>
<dbReference type="AlphaFoldDB" id="A0AAD3DJR3"/>
<reference evidence="1 2" key="1">
    <citation type="journal article" date="2021" name="Sci. Rep.">
        <title>Genome sequencing of the multicellular alga Astrephomene provides insights into convergent evolution of germ-soma differentiation.</title>
        <authorList>
            <person name="Yamashita S."/>
            <person name="Yamamoto K."/>
            <person name="Matsuzaki R."/>
            <person name="Suzuki S."/>
            <person name="Yamaguchi H."/>
            <person name="Hirooka S."/>
            <person name="Minakuchi Y."/>
            <person name="Miyagishima S."/>
            <person name="Kawachi M."/>
            <person name="Toyoda A."/>
            <person name="Nozaki H."/>
        </authorList>
    </citation>
    <scope>NUCLEOTIDE SEQUENCE [LARGE SCALE GENOMIC DNA]</scope>
    <source>
        <strain evidence="1 2">NIES-4017</strain>
    </source>
</reference>